<keyword evidence="2" id="KW-1185">Reference proteome</keyword>
<dbReference type="SUPFAM" id="SSF51219">
    <property type="entry name" value="TRAP-like"/>
    <property type="match status" value="1"/>
</dbReference>
<evidence type="ECO:0008006" key="3">
    <source>
        <dbReference type="Google" id="ProtNLM"/>
    </source>
</evidence>
<dbReference type="InterPro" id="IPR036983">
    <property type="entry name" value="AIM24_sf"/>
</dbReference>
<proteinExistence type="predicted"/>
<sequence length="265" mass="28945">MERIECQWCRLQNAPGATSCMTCGAPLDVANLVSDSGWREAPRLRDMTEFRFSNSVAQVEGELVPVIDMALAPGDAVYFEHHVLLWKDEATPVVAMPTGGGMRRVFGGMPFVLTLAHGPGRVAFSRDSPGELVVLPLHPGMEIDVRGHAFLLATHTIGYDFIRIQGLANVLHGGNGMYLDRFVTTAAPGLLVLHGYGNVFERFLRPGEKILVEPGGFLYKDASVGMQAVQMPVKTGLMRRGMYLAEMTGPGRVGIQSMYVHHHAE</sequence>
<dbReference type="Gene3D" id="3.60.160.10">
    <property type="entry name" value="Mitochondrial biogenesis AIM24"/>
    <property type="match status" value="1"/>
</dbReference>
<dbReference type="AlphaFoldDB" id="A0A9W6KEG1"/>
<dbReference type="RefSeq" id="WP_223094784.1">
    <property type="nucleotide sequence ID" value="NZ_BAAAXA010000001.1"/>
</dbReference>
<evidence type="ECO:0000313" key="1">
    <source>
        <dbReference type="EMBL" id="GLL00571.1"/>
    </source>
</evidence>
<organism evidence="1 2">
    <name type="scientific">Dactylosporangium matsuzakiense</name>
    <dbReference type="NCBI Taxonomy" id="53360"/>
    <lineage>
        <taxon>Bacteria</taxon>
        <taxon>Bacillati</taxon>
        <taxon>Actinomycetota</taxon>
        <taxon>Actinomycetes</taxon>
        <taxon>Micromonosporales</taxon>
        <taxon>Micromonosporaceae</taxon>
        <taxon>Dactylosporangium</taxon>
    </lineage>
</organism>
<gene>
    <name evidence="1" type="ORF">GCM10017581_023120</name>
</gene>
<reference evidence="1" key="1">
    <citation type="journal article" date="2014" name="Int. J. Syst. Evol. Microbiol.">
        <title>Complete genome sequence of Corynebacterium casei LMG S-19264T (=DSM 44701T), isolated from a smear-ripened cheese.</title>
        <authorList>
            <consortium name="US DOE Joint Genome Institute (JGI-PGF)"/>
            <person name="Walter F."/>
            <person name="Albersmeier A."/>
            <person name="Kalinowski J."/>
            <person name="Ruckert C."/>
        </authorList>
    </citation>
    <scope>NUCLEOTIDE SEQUENCE</scope>
    <source>
        <strain evidence="1">VKM Ac-1321</strain>
    </source>
</reference>
<dbReference type="InterPro" id="IPR002838">
    <property type="entry name" value="AIM24"/>
</dbReference>
<dbReference type="Proteomes" id="UP001143480">
    <property type="component" value="Unassembled WGS sequence"/>
</dbReference>
<protein>
    <recommendedName>
        <fullName evidence="3">AIM24 family protein</fullName>
    </recommendedName>
</protein>
<comment type="caution">
    <text evidence="1">The sequence shown here is derived from an EMBL/GenBank/DDBJ whole genome shotgun (WGS) entry which is preliminary data.</text>
</comment>
<evidence type="ECO:0000313" key="2">
    <source>
        <dbReference type="Proteomes" id="UP001143480"/>
    </source>
</evidence>
<name>A0A9W6KEG1_9ACTN</name>
<dbReference type="PANTHER" id="PTHR43657:SF1">
    <property type="entry name" value="ALTERED INHERITANCE OF MITOCHONDRIA PROTEIN 24, MITOCHONDRIAL"/>
    <property type="match status" value="1"/>
</dbReference>
<dbReference type="PANTHER" id="PTHR43657">
    <property type="entry name" value="TRYPTOPHAN RNA-BINDING ATTENUATOR PROTEIN-LIKE PROTEIN"/>
    <property type="match status" value="1"/>
</dbReference>
<dbReference type="EMBL" id="BSFP01000009">
    <property type="protein sequence ID" value="GLL00571.1"/>
    <property type="molecule type" value="Genomic_DNA"/>
</dbReference>
<reference evidence="1" key="2">
    <citation type="submission" date="2023-01" db="EMBL/GenBank/DDBJ databases">
        <authorList>
            <person name="Sun Q."/>
            <person name="Evtushenko L."/>
        </authorList>
    </citation>
    <scope>NUCLEOTIDE SEQUENCE</scope>
    <source>
        <strain evidence="1">VKM Ac-1321</strain>
    </source>
</reference>
<accession>A0A9W6KEG1</accession>
<dbReference type="InterPro" id="IPR016031">
    <property type="entry name" value="Trp_RNA-bd_attenuator-like_dom"/>
</dbReference>
<dbReference type="Pfam" id="PF01987">
    <property type="entry name" value="AIM24"/>
    <property type="match status" value="1"/>
</dbReference>